<gene>
    <name evidence="2" type="ORF">B0J13DRAFT_644367</name>
</gene>
<dbReference type="EMBL" id="JAGMUU010000002">
    <property type="protein sequence ID" value="KAH7160572.1"/>
    <property type="molecule type" value="Genomic_DNA"/>
</dbReference>
<comment type="caution">
    <text evidence="2">The sequence shown here is derived from an EMBL/GenBank/DDBJ whole genome shotgun (WGS) entry which is preliminary data.</text>
</comment>
<name>A0A9P9FEW1_9HYPO</name>
<sequence>MPPTQVLPGGLRNICTQGVLYPGIVPHLEEEDHALVVVLGPALPNSNAILDLGELVNDVVEIGRAESDTWKYPSCRRDTSAREDIKISFAVFLVTSFTPKCDGHAKERLRDDEVSFLARILNVPAVLVPDLDLHAEGRSGELGSVKRNYEVASDDCVPAGNDQQVPILGALAILGGYVHCLQRTPAVREVGPGMPATDGAACHHAGRFWTQGLEQRPACSTSSGRSVQVVGQTKPMTGSSTDSGILIPFKP</sequence>
<dbReference type="AlphaFoldDB" id="A0A9P9FEW1"/>
<proteinExistence type="predicted"/>
<protein>
    <submittedName>
        <fullName evidence="2">Uncharacterized protein</fullName>
    </submittedName>
</protein>
<feature type="compositionally biased region" description="Polar residues" evidence="1">
    <location>
        <begin position="218"/>
        <end position="243"/>
    </location>
</feature>
<evidence type="ECO:0000256" key="1">
    <source>
        <dbReference type="SAM" id="MobiDB-lite"/>
    </source>
</evidence>
<organism evidence="2 3">
    <name type="scientific">Dactylonectria estremocensis</name>
    <dbReference type="NCBI Taxonomy" id="1079267"/>
    <lineage>
        <taxon>Eukaryota</taxon>
        <taxon>Fungi</taxon>
        <taxon>Dikarya</taxon>
        <taxon>Ascomycota</taxon>
        <taxon>Pezizomycotina</taxon>
        <taxon>Sordariomycetes</taxon>
        <taxon>Hypocreomycetidae</taxon>
        <taxon>Hypocreales</taxon>
        <taxon>Nectriaceae</taxon>
        <taxon>Dactylonectria</taxon>
    </lineage>
</organism>
<keyword evidence="3" id="KW-1185">Reference proteome</keyword>
<accession>A0A9P9FEW1</accession>
<evidence type="ECO:0000313" key="3">
    <source>
        <dbReference type="Proteomes" id="UP000717696"/>
    </source>
</evidence>
<evidence type="ECO:0000313" key="2">
    <source>
        <dbReference type="EMBL" id="KAH7160572.1"/>
    </source>
</evidence>
<reference evidence="2" key="1">
    <citation type="journal article" date="2021" name="Nat. Commun.">
        <title>Genetic determinants of endophytism in the Arabidopsis root mycobiome.</title>
        <authorList>
            <person name="Mesny F."/>
            <person name="Miyauchi S."/>
            <person name="Thiergart T."/>
            <person name="Pickel B."/>
            <person name="Atanasova L."/>
            <person name="Karlsson M."/>
            <person name="Huettel B."/>
            <person name="Barry K.W."/>
            <person name="Haridas S."/>
            <person name="Chen C."/>
            <person name="Bauer D."/>
            <person name="Andreopoulos W."/>
            <person name="Pangilinan J."/>
            <person name="LaButti K."/>
            <person name="Riley R."/>
            <person name="Lipzen A."/>
            <person name="Clum A."/>
            <person name="Drula E."/>
            <person name="Henrissat B."/>
            <person name="Kohler A."/>
            <person name="Grigoriev I.V."/>
            <person name="Martin F.M."/>
            <person name="Hacquard S."/>
        </authorList>
    </citation>
    <scope>NUCLEOTIDE SEQUENCE</scope>
    <source>
        <strain evidence="2">MPI-CAGE-AT-0021</strain>
    </source>
</reference>
<dbReference type="Proteomes" id="UP000717696">
    <property type="component" value="Unassembled WGS sequence"/>
</dbReference>
<feature type="region of interest" description="Disordered" evidence="1">
    <location>
        <begin position="217"/>
        <end position="251"/>
    </location>
</feature>